<feature type="signal peptide" evidence="2">
    <location>
        <begin position="1"/>
        <end position="17"/>
    </location>
</feature>
<feature type="region of interest" description="Disordered" evidence="1">
    <location>
        <begin position="54"/>
        <end position="88"/>
    </location>
</feature>
<keyword evidence="4" id="KW-1185">Reference proteome</keyword>
<evidence type="ECO:0000313" key="3">
    <source>
        <dbReference type="EMBL" id="KAG7472964.1"/>
    </source>
</evidence>
<dbReference type="AlphaFoldDB" id="A0AAV6PRE1"/>
<feature type="chain" id="PRO_5043731069" description="Secreted protein" evidence="2">
    <location>
        <begin position="18"/>
        <end position="88"/>
    </location>
</feature>
<comment type="caution">
    <text evidence="3">The sequence shown here is derived from an EMBL/GenBank/DDBJ whole genome shotgun (WGS) entry which is preliminary data.</text>
</comment>
<reference evidence="3 4" key="1">
    <citation type="journal article" date="2021" name="Sci. Rep.">
        <title>Chromosome anchoring in Senegalese sole (Solea senegalensis) reveals sex-associated markers and genome rearrangements in flatfish.</title>
        <authorList>
            <person name="Guerrero-Cozar I."/>
            <person name="Gomez-Garrido J."/>
            <person name="Berbel C."/>
            <person name="Martinez-Blanch J.F."/>
            <person name="Alioto T."/>
            <person name="Claros M.G."/>
            <person name="Gagnaire P.A."/>
            <person name="Manchado M."/>
        </authorList>
    </citation>
    <scope>NUCLEOTIDE SEQUENCE [LARGE SCALE GENOMIC DNA]</scope>
    <source>
        <strain evidence="3">Sse05_10M</strain>
    </source>
</reference>
<accession>A0AAV6PRE1</accession>
<gene>
    <name evidence="3" type="ORF">JOB18_002890</name>
</gene>
<keyword evidence="2" id="KW-0732">Signal</keyword>
<organism evidence="3 4">
    <name type="scientific">Solea senegalensis</name>
    <name type="common">Senegalese sole</name>
    <dbReference type="NCBI Taxonomy" id="28829"/>
    <lineage>
        <taxon>Eukaryota</taxon>
        <taxon>Metazoa</taxon>
        <taxon>Chordata</taxon>
        <taxon>Craniata</taxon>
        <taxon>Vertebrata</taxon>
        <taxon>Euteleostomi</taxon>
        <taxon>Actinopterygii</taxon>
        <taxon>Neopterygii</taxon>
        <taxon>Teleostei</taxon>
        <taxon>Neoteleostei</taxon>
        <taxon>Acanthomorphata</taxon>
        <taxon>Carangaria</taxon>
        <taxon>Pleuronectiformes</taxon>
        <taxon>Pleuronectoidei</taxon>
        <taxon>Soleidae</taxon>
        <taxon>Solea</taxon>
    </lineage>
</organism>
<evidence type="ECO:0008006" key="5">
    <source>
        <dbReference type="Google" id="ProtNLM"/>
    </source>
</evidence>
<protein>
    <recommendedName>
        <fullName evidence="5">Secreted protein</fullName>
    </recommendedName>
</protein>
<name>A0AAV6PRE1_SOLSE</name>
<proteinExistence type="predicted"/>
<sequence length="88" mass="10528">HLLHSRLFLMMPGCCTASQSRSTVRDVWEQQQHHCFVERSIVKVRTGVYRIHRERQSERDPEQERLKLGRERKRDGERGRVELAACRD</sequence>
<evidence type="ECO:0000313" key="4">
    <source>
        <dbReference type="Proteomes" id="UP000693946"/>
    </source>
</evidence>
<dbReference type="Proteomes" id="UP000693946">
    <property type="component" value="Unassembled WGS sequence"/>
</dbReference>
<dbReference type="EMBL" id="JAGKHQ010000121">
    <property type="protein sequence ID" value="KAG7472964.1"/>
    <property type="molecule type" value="Genomic_DNA"/>
</dbReference>
<evidence type="ECO:0000256" key="2">
    <source>
        <dbReference type="SAM" id="SignalP"/>
    </source>
</evidence>
<feature type="non-terminal residue" evidence="3">
    <location>
        <position position="1"/>
    </location>
</feature>
<evidence type="ECO:0000256" key="1">
    <source>
        <dbReference type="SAM" id="MobiDB-lite"/>
    </source>
</evidence>